<evidence type="ECO:0000313" key="1">
    <source>
        <dbReference type="EMBL" id="KAI3768574.1"/>
    </source>
</evidence>
<dbReference type="EMBL" id="CM042011">
    <property type="protein sequence ID" value="KAI3768574.1"/>
    <property type="molecule type" value="Genomic_DNA"/>
</dbReference>
<proteinExistence type="predicted"/>
<protein>
    <submittedName>
        <fullName evidence="1">Uncharacterized protein</fullName>
    </submittedName>
</protein>
<sequence>MNTANLREAPLLAGFWHRGVSVVTATIICIGFPYPDFDLSSQSTHTSGNANAKNGEAQDLRVSIELLPLSRPNEEFNVSLFYNDLIELDGDELALFMPLAGENMYNE</sequence>
<reference evidence="2" key="1">
    <citation type="journal article" date="2022" name="Mol. Ecol. Resour.">
        <title>The genomes of chicory, endive, great burdock and yacon provide insights into Asteraceae palaeo-polyploidization history and plant inulin production.</title>
        <authorList>
            <person name="Fan W."/>
            <person name="Wang S."/>
            <person name="Wang H."/>
            <person name="Wang A."/>
            <person name="Jiang F."/>
            <person name="Liu H."/>
            <person name="Zhao H."/>
            <person name="Xu D."/>
            <person name="Zhang Y."/>
        </authorList>
    </citation>
    <scope>NUCLEOTIDE SEQUENCE [LARGE SCALE GENOMIC DNA]</scope>
    <source>
        <strain evidence="2">cv. Punajuju</strain>
    </source>
</reference>
<organism evidence="1 2">
    <name type="scientific">Cichorium intybus</name>
    <name type="common">Chicory</name>
    <dbReference type="NCBI Taxonomy" id="13427"/>
    <lineage>
        <taxon>Eukaryota</taxon>
        <taxon>Viridiplantae</taxon>
        <taxon>Streptophyta</taxon>
        <taxon>Embryophyta</taxon>
        <taxon>Tracheophyta</taxon>
        <taxon>Spermatophyta</taxon>
        <taxon>Magnoliopsida</taxon>
        <taxon>eudicotyledons</taxon>
        <taxon>Gunneridae</taxon>
        <taxon>Pentapetalae</taxon>
        <taxon>asterids</taxon>
        <taxon>campanulids</taxon>
        <taxon>Asterales</taxon>
        <taxon>Asteraceae</taxon>
        <taxon>Cichorioideae</taxon>
        <taxon>Cichorieae</taxon>
        <taxon>Cichoriinae</taxon>
        <taxon>Cichorium</taxon>
    </lineage>
</organism>
<accession>A0ACB9FBT6</accession>
<dbReference type="Proteomes" id="UP001055811">
    <property type="component" value="Linkage Group LG03"/>
</dbReference>
<evidence type="ECO:0000313" key="2">
    <source>
        <dbReference type="Proteomes" id="UP001055811"/>
    </source>
</evidence>
<keyword evidence="2" id="KW-1185">Reference proteome</keyword>
<gene>
    <name evidence="1" type="ORF">L2E82_19394</name>
</gene>
<reference evidence="1 2" key="2">
    <citation type="journal article" date="2022" name="Mol. Ecol. Resour.">
        <title>The genomes of chicory, endive, great burdock and yacon provide insights into Asteraceae paleo-polyploidization history and plant inulin production.</title>
        <authorList>
            <person name="Fan W."/>
            <person name="Wang S."/>
            <person name="Wang H."/>
            <person name="Wang A."/>
            <person name="Jiang F."/>
            <person name="Liu H."/>
            <person name="Zhao H."/>
            <person name="Xu D."/>
            <person name="Zhang Y."/>
        </authorList>
    </citation>
    <scope>NUCLEOTIDE SEQUENCE [LARGE SCALE GENOMIC DNA]</scope>
    <source>
        <strain evidence="2">cv. Punajuju</strain>
        <tissue evidence="1">Leaves</tissue>
    </source>
</reference>
<comment type="caution">
    <text evidence="1">The sequence shown here is derived from an EMBL/GenBank/DDBJ whole genome shotgun (WGS) entry which is preliminary data.</text>
</comment>
<name>A0ACB9FBT6_CICIN</name>